<evidence type="ECO:0000313" key="9">
    <source>
        <dbReference type="Proteomes" id="UP001217500"/>
    </source>
</evidence>
<keyword evidence="4" id="KW-0449">Lipoprotein</keyword>
<evidence type="ECO:0000259" key="7">
    <source>
        <dbReference type="Pfam" id="PF05433"/>
    </source>
</evidence>
<keyword evidence="6" id="KW-0732">Signal</keyword>
<dbReference type="InterPro" id="IPR008816">
    <property type="entry name" value="Gly_zipper_2TM_dom"/>
</dbReference>
<evidence type="ECO:0000256" key="6">
    <source>
        <dbReference type="SAM" id="SignalP"/>
    </source>
</evidence>
<dbReference type="RefSeq" id="WP_289504238.1">
    <property type="nucleotide sequence ID" value="NZ_CP116805.1"/>
</dbReference>
<reference evidence="8" key="1">
    <citation type="submission" date="2023-01" db="EMBL/GenBank/DDBJ databases">
        <title>The genome sequence of Kordiimonadaceae bacterium 6D33.</title>
        <authorList>
            <person name="Liu Y."/>
        </authorList>
    </citation>
    <scope>NUCLEOTIDE SEQUENCE</scope>
    <source>
        <strain evidence="8">6D33</strain>
    </source>
</reference>
<gene>
    <name evidence="8" type="ORF">PH603_01950</name>
</gene>
<dbReference type="GO" id="GO:0009279">
    <property type="term" value="C:cell outer membrane"/>
    <property type="evidence" value="ECO:0007669"/>
    <property type="project" value="UniProtKB-SubCell"/>
</dbReference>
<evidence type="ECO:0000256" key="3">
    <source>
        <dbReference type="ARBA" id="ARBA00015281"/>
    </source>
</evidence>
<organism evidence="8 9">
    <name type="scientific">Gimibacter soli</name>
    <dbReference type="NCBI Taxonomy" id="3024400"/>
    <lineage>
        <taxon>Bacteria</taxon>
        <taxon>Pseudomonadati</taxon>
        <taxon>Pseudomonadota</taxon>
        <taxon>Alphaproteobacteria</taxon>
        <taxon>Kordiimonadales</taxon>
        <taxon>Temperatibacteraceae</taxon>
        <taxon>Gimibacter</taxon>
    </lineage>
</organism>
<evidence type="ECO:0000256" key="1">
    <source>
        <dbReference type="ARBA" id="ARBA00004459"/>
    </source>
</evidence>
<comment type="similarity">
    <text evidence="2">Belongs to the rickettsiale 17 kDa surface antigen family.</text>
</comment>
<dbReference type="AlphaFoldDB" id="A0AAE9XWE2"/>
<protein>
    <recommendedName>
        <fullName evidence="3">17 kDa surface antigen</fullName>
    </recommendedName>
</protein>
<dbReference type="EMBL" id="CP116805">
    <property type="protein sequence ID" value="WCL54519.1"/>
    <property type="molecule type" value="Genomic_DNA"/>
</dbReference>
<evidence type="ECO:0000256" key="2">
    <source>
        <dbReference type="ARBA" id="ARBA00008681"/>
    </source>
</evidence>
<dbReference type="KEGG" id="gso:PH603_01950"/>
<feature type="region of interest" description="Disordered" evidence="5">
    <location>
        <begin position="29"/>
        <end position="68"/>
    </location>
</feature>
<comment type="subcellular location">
    <subcellularLocation>
        <location evidence="1">Cell outer membrane</location>
        <topology evidence="1">Lipid-anchor</topology>
    </subcellularLocation>
</comment>
<feature type="compositionally biased region" description="Basic residues" evidence="5">
    <location>
        <begin position="37"/>
        <end position="53"/>
    </location>
</feature>
<dbReference type="Proteomes" id="UP001217500">
    <property type="component" value="Chromosome"/>
</dbReference>
<evidence type="ECO:0000256" key="5">
    <source>
        <dbReference type="SAM" id="MobiDB-lite"/>
    </source>
</evidence>
<name>A0AAE9XWE2_9PROT</name>
<evidence type="ECO:0000313" key="8">
    <source>
        <dbReference type="EMBL" id="WCL54519.1"/>
    </source>
</evidence>
<dbReference type="Pfam" id="PF05433">
    <property type="entry name" value="Rick_17kDa_Anti"/>
    <property type="match status" value="1"/>
</dbReference>
<sequence length="219" mass="23327">MTLQSGLARSLALSAAFVLAAPTAPAVFADPPAHAASHGKKDKGHKDKSHKGEHKNFKGGPPPWAPAHGYRRGEYKDWGYAAPIFEPRDGRCDYKAMGQILGGAVGATVGAKVSDKDSRLAAILAGTVIGVIVGGEIGKTVDKAGRGCIDHSLEYAGDGVTVRWSDGRNDFAMRPVETLWRGEQYCRRFTFDGPSGYSLSGNNLACRRSDGSWVIEGRI</sequence>
<feature type="chain" id="PRO_5042056981" description="17 kDa surface antigen" evidence="6">
    <location>
        <begin position="21"/>
        <end position="219"/>
    </location>
</feature>
<keyword evidence="9" id="KW-1185">Reference proteome</keyword>
<evidence type="ECO:0000256" key="4">
    <source>
        <dbReference type="ARBA" id="ARBA00023288"/>
    </source>
</evidence>
<proteinExistence type="inferred from homology"/>
<accession>A0AAE9XWE2</accession>
<feature type="domain" description="Glycine zipper 2TM" evidence="7">
    <location>
        <begin position="98"/>
        <end position="138"/>
    </location>
</feature>
<feature type="signal peptide" evidence="6">
    <location>
        <begin position="1"/>
        <end position="20"/>
    </location>
</feature>